<organism evidence="10">
    <name type="scientific">Brugia pahangi</name>
    <name type="common">Filarial nematode worm</name>
    <dbReference type="NCBI Taxonomy" id="6280"/>
    <lineage>
        <taxon>Eukaryota</taxon>
        <taxon>Metazoa</taxon>
        <taxon>Ecdysozoa</taxon>
        <taxon>Nematoda</taxon>
        <taxon>Chromadorea</taxon>
        <taxon>Rhabditida</taxon>
        <taxon>Spirurina</taxon>
        <taxon>Spiruromorpha</taxon>
        <taxon>Filarioidea</taxon>
        <taxon>Onchocercidae</taxon>
        <taxon>Brugia</taxon>
    </lineage>
</organism>
<feature type="domain" description="CWH43-like N-terminal" evidence="7">
    <location>
        <begin position="6"/>
        <end position="119"/>
    </location>
</feature>
<evidence type="ECO:0000256" key="3">
    <source>
        <dbReference type="ARBA" id="ARBA00022692"/>
    </source>
</evidence>
<name>A0A0N4T7B5_BRUPA</name>
<keyword evidence="3 6" id="KW-0812">Transmembrane</keyword>
<dbReference type="GO" id="GO:0012505">
    <property type="term" value="C:endomembrane system"/>
    <property type="evidence" value="ECO:0007669"/>
    <property type="project" value="UniProtKB-SubCell"/>
</dbReference>
<dbReference type="InterPro" id="IPR019402">
    <property type="entry name" value="CWH43_N"/>
</dbReference>
<dbReference type="Pfam" id="PF10277">
    <property type="entry name" value="Frag1"/>
    <property type="match status" value="1"/>
</dbReference>
<dbReference type="AlphaFoldDB" id="A0A0N4T7B5"/>
<evidence type="ECO:0000256" key="4">
    <source>
        <dbReference type="ARBA" id="ARBA00022989"/>
    </source>
</evidence>
<evidence type="ECO:0000313" key="10">
    <source>
        <dbReference type="WBParaSite" id="BPAG_0000410201-mRNA-1"/>
    </source>
</evidence>
<evidence type="ECO:0000256" key="6">
    <source>
        <dbReference type="SAM" id="Phobius"/>
    </source>
</evidence>
<dbReference type="InterPro" id="IPR050911">
    <property type="entry name" value="DRAM/TMEM150_Autophagy_Mod"/>
</dbReference>
<keyword evidence="5 6" id="KW-0472">Membrane</keyword>
<evidence type="ECO:0000256" key="5">
    <source>
        <dbReference type="ARBA" id="ARBA00023136"/>
    </source>
</evidence>
<feature type="transmembrane region" description="Helical" evidence="6">
    <location>
        <begin position="45"/>
        <end position="69"/>
    </location>
</feature>
<evidence type="ECO:0000259" key="7">
    <source>
        <dbReference type="Pfam" id="PF10277"/>
    </source>
</evidence>
<dbReference type="PANTHER" id="PTHR21324">
    <property type="entry name" value="FASTING-INDUCIBLE INTEGRAL MEMBRANE PROTEIN TM6P1-RELATED"/>
    <property type="match status" value="1"/>
</dbReference>
<evidence type="ECO:0000256" key="2">
    <source>
        <dbReference type="ARBA" id="ARBA00006565"/>
    </source>
</evidence>
<accession>A0A0N4T7B5</accession>
<comment type="subcellular location">
    <subcellularLocation>
        <location evidence="1">Endomembrane system</location>
        <topology evidence="1">Multi-pass membrane protein</topology>
    </subcellularLocation>
</comment>
<keyword evidence="9" id="KW-1185">Reference proteome</keyword>
<protein>
    <submittedName>
        <fullName evidence="10">DNA damage-regulated autophagy modulator protein 2</fullName>
    </submittedName>
</protein>
<reference evidence="10" key="1">
    <citation type="submission" date="2017-02" db="UniProtKB">
        <authorList>
            <consortium name="WormBaseParasite"/>
        </authorList>
    </citation>
    <scope>IDENTIFICATION</scope>
</reference>
<evidence type="ECO:0000313" key="9">
    <source>
        <dbReference type="Proteomes" id="UP000278627"/>
    </source>
</evidence>
<dbReference type="Proteomes" id="UP000278627">
    <property type="component" value="Unassembled WGS sequence"/>
</dbReference>
<feature type="transmembrane region" description="Helical" evidence="6">
    <location>
        <begin position="89"/>
        <end position="111"/>
    </location>
</feature>
<proteinExistence type="inferred from homology"/>
<evidence type="ECO:0000313" key="8">
    <source>
        <dbReference type="EMBL" id="VDN85252.1"/>
    </source>
</evidence>
<dbReference type="PANTHER" id="PTHR21324:SF2">
    <property type="entry name" value="EG:22E5.9 PROTEIN"/>
    <property type="match status" value="1"/>
</dbReference>
<feature type="transmembrane region" description="Helical" evidence="6">
    <location>
        <begin position="6"/>
        <end position="24"/>
    </location>
</feature>
<dbReference type="EMBL" id="UZAD01001681">
    <property type="protein sequence ID" value="VDN85252.1"/>
    <property type="molecule type" value="Genomic_DNA"/>
</dbReference>
<comment type="similarity">
    <text evidence="2">Belongs to the DRAM/TMEM150 family.</text>
</comment>
<sequence length="164" mass="18835">MSLVMVHYIGALMAFGCGLVYTWAQTLFSYWMQPRFAKSAIPHCRLFLSCLSTIFFITVGIFGTILGQQPKNWLGRKQLYKWTPESPHYVEHMIATCSEWLLAICFQFYILTFAIEFRHASCHAPKLKLNLDTINQSNQFNANNTDKNISNHTDTDCNNINNGL</sequence>
<keyword evidence="4 6" id="KW-1133">Transmembrane helix</keyword>
<evidence type="ECO:0000256" key="1">
    <source>
        <dbReference type="ARBA" id="ARBA00004127"/>
    </source>
</evidence>
<gene>
    <name evidence="8" type="ORF">BPAG_LOCUS4066</name>
</gene>
<dbReference type="WBParaSite" id="BPAG_0000410201-mRNA-1">
    <property type="protein sequence ID" value="BPAG_0000410201-mRNA-1"/>
    <property type="gene ID" value="BPAG_0000410201"/>
</dbReference>
<reference evidence="8 9" key="2">
    <citation type="submission" date="2018-11" db="EMBL/GenBank/DDBJ databases">
        <authorList>
            <consortium name="Pathogen Informatics"/>
        </authorList>
    </citation>
    <scope>NUCLEOTIDE SEQUENCE [LARGE SCALE GENOMIC DNA]</scope>
</reference>